<evidence type="ECO:0000256" key="1">
    <source>
        <dbReference type="SAM" id="MobiDB-lite"/>
    </source>
</evidence>
<name>A0A2H1GYV9_ZYMTR</name>
<reference evidence="3" key="1">
    <citation type="submission" date="2017-05" db="EMBL/GenBank/DDBJ databases">
        <authorList>
            <person name="Song R."/>
            <person name="Chenine A.L."/>
            <person name="Ruprecht R.M."/>
        </authorList>
    </citation>
    <scope>NUCLEOTIDE SEQUENCE [LARGE SCALE GENOMIC DNA]</scope>
</reference>
<evidence type="ECO:0000313" key="3">
    <source>
        <dbReference type="Proteomes" id="UP000245764"/>
    </source>
</evidence>
<gene>
    <name evidence="2" type="ORF">ZT1E4_G9489</name>
</gene>
<feature type="compositionally biased region" description="Basic and acidic residues" evidence="1">
    <location>
        <begin position="70"/>
        <end position="86"/>
    </location>
</feature>
<evidence type="ECO:0000313" key="2">
    <source>
        <dbReference type="EMBL" id="SMR58754.1"/>
    </source>
</evidence>
<dbReference type="AlphaFoldDB" id="A0A2H1GYV9"/>
<feature type="compositionally biased region" description="Polar residues" evidence="1">
    <location>
        <begin position="38"/>
        <end position="50"/>
    </location>
</feature>
<accession>A0A2H1GYV9</accession>
<dbReference type="Proteomes" id="UP000245764">
    <property type="component" value="Chromosome 9"/>
</dbReference>
<sequence length="381" mass="41610">MENSPPKAKVFLHSLLPDHVLLSRYGSNKTAAIITEQSTKAMPSTSSCTSGPEDYTPAQRAILGGDEVEELSHDTSYRSSALHEGEPEPSLGNNISNNSGRWHGSPPRKLGYKIPQRRSALTPDESSNKEEAKARFLTTVMHAVEDYVQQEYPGSIKDLVKEVMDPYAADFDQKVGQARELIDKLVVLHGRIVTMVEDQKKQLIASSKQPAAGTEDLTELKKHVGVMKKQVNGIEEAVDLGFIAIEKDSELHSKASTKLECRLVALENSDGGHNSAGHDSSVGTLMASYAGVVEKTIKLEDTVIALDATVATLKQEIVEQQDTFANIKRTLAEQQAIIDGLVNHARDQQTIIDGHTATLKDHQPVIDRTRKALHIPARGST</sequence>
<organism evidence="2 3">
    <name type="scientific">Zymoseptoria tritici ST99CH_1E4</name>
    <dbReference type="NCBI Taxonomy" id="1276532"/>
    <lineage>
        <taxon>Eukaryota</taxon>
        <taxon>Fungi</taxon>
        <taxon>Dikarya</taxon>
        <taxon>Ascomycota</taxon>
        <taxon>Pezizomycotina</taxon>
        <taxon>Dothideomycetes</taxon>
        <taxon>Dothideomycetidae</taxon>
        <taxon>Mycosphaerellales</taxon>
        <taxon>Mycosphaerellaceae</taxon>
        <taxon>Zymoseptoria</taxon>
    </lineage>
</organism>
<protein>
    <submittedName>
        <fullName evidence="2">Uncharacterized protein</fullName>
    </submittedName>
</protein>
<proteinExistence type="predicted"/>
<dbReference type="EMBL" id="LT854261">
    <property type="protein sequence ID" value="SMR58754.1"/>
    <property type="molecule type" value="Genomic_DNA"/>
</dbReference>
<feature type="region of interest" description="Disordered" evidence="1">
    <location>
        <begin position="38"/>
        <end position="130"/>
    </location>
</feature>
<feature type="compositionally biased region" description="Polar residues" evidence="1">
    <location>
        <begin position="91"/>
        <end position="100"/>
    </location>
</feature>